<evidence type="ECO:0000313" key="2">
    <source>
        <dbReference type="Proteomes" id="UP000814128"/>
    </source>
</evidence>
<organism evidence="1 2">
    <name type="scientific">Vararia minispora EC-137</name>
    <dbReference type="NCBI Taxonomy" id="1314806"/>
    <lineage>
        <taxon>Eukaryota</taxon>
        <taxon>Fungi</taxon>
        <taxon>Dikarya</taxon>
        <taxon>Basidiomycota</taxon>
        <taxon>Agaricomycotina</taxon>
        <taxon>Agaricomycetes</taxon>
        <taxon>Russulales</taxon>
        <taxon>Lachnocladiaceae</taxon>
        <taxon>Vararia</taxon>
    </lineage>
</organism>
<gene>
    <name evidence="1" type="ORF">K488DRAFT_82301</name>
</gene>
<reference evidence="1" key="2">
    <citation type="journal article" date="2022" name="New Phytol.">
        <title>Evolutionary transition to the ectomycorrhizal habit in the genomes of a hyperdiverse lineage of mushroom-forming fungi.</title>
        <authorList>
            <person name="Looney B."/>
            <person name="Miyauchi S."/>
            <person name="Morin E."/>
            <person name="Drula E."/>
            <person name="Courty P.E."/>
            <person name="Kohler A."/>
            <person name="Kuo A."/>
            <person name="LaButti K."/>
            <person name="Pangilinan J."/>
            <person name="Lipzen A."/>
            <person name="Riley R."/>
            <person name="Andreopoulos W."/>
            <person name="He G."/>
            <person name="Johnson J."/>
            <person name="Nolan M."/>
            <person name="Tritt A."/>
            <person name="Barry K.W."/>
            <person name="Grigoriev I.V."/>
            <person name="Nagy L.G."/>
            <person name="Hibbett D."/>
            <person name="Henrissat B."/>
            <person name="Matheny P.B."/>
            <person name="Labbe J."/>
            <person name="Martin F.M."/>
        </authorList>
    </citation>
    <scope>NUCLEOTIDE SEQUENCE</scope>
    <source>
        <strain evidence="1">EC-137</strain>
    </source>
</reference>
<keyword evidence="2" id="KW-1185">Reference proteome</keyword>
<reference evidence="1" key="1">
    <citation type="submission" date="2021-02" db="EMBL/GenBank/DDBJ databases">
        <authorList>
            <consortium name="DOE Joint Genome Institute"/>
            <person name="Ahrendt S."/>
            <person name="Looney B.P."/>
            <person name="Miyauchi S."/>
            <person name="Morin E."/>
            <person name="Drula E."/>
            <person name="Courty P.E."/>
            <person name="Chicoki N."/>
            <person name="Fauchery L."/>
            <person name="Kohler A."/>
            <person name="Kuo A."/>
            <person name="Labutti K."/>
            <person name="Pangilinan J."/>
            <person name="Lipzen A."/>
            <person name="Riley R."/>
            <person name="Andreopoulos W."/>
            <person name="He G."/>
            <person name="Johnson J."/>
            <person name="Barry K.W."/>
            <person name="Grigoriev I.V."/>
            <person name="Nagy L."/>
            <person name="Hibbett D."/>
            <person name="Henrissat B."/>
            <person name="Matheny P.B."/>
            <person name="Labbe J."/>
            <person name="Martin F."/>
        </authorList>
    </citation>
    <scope>NUCLEOTIDE SEQUENCE</scope>
    <source>
        <strain evidence="1">EC-137</strain>
    </source>
</reference>
<accession>A0ACB8QX09</accession>
<protein>
    <submittedName>
        <fullName evidence="1">Uncharacterized protein</fullName>
    </submittedName>
</protein>
<comment type="caution">
    <text evidence="1">The sequence shown here is derived from an EMBL/GenBank/DDBJ whole genome shotgun (WGS) entry which is preliminary data.</text>
</comment>
<proteinExistence type="predicted"/>
<dbReference type="Proteomes" id="UP000814128">
    <property type="component" value="Unassembled WGS sequence"/>
</dbReference>
<sequence length="424" mass="46515">MSKRLENPGSVLVTSRSSSERDRQLLRLDVHQFPSNLRGVAEAIWTASITSSSALAFTFDFRQDLCIAQLPAGFHHFTVPSYQFLSMSNSLPHPLAAEVDYGPSCFPTIPPLLLGDHVISPQLHGGNDIWNWKTGQRMGTVPCQFFAIAFFDREHIMISMEEYNNHGPALLLYAIESPIANSAGDMLPPLSALGLPSFAEDVGVVQCAVRSSVCNGHSRSNFLSGPGPAFYNDDADRGVVVVTLTDGRELCLHEFAFPTTLLLSSLCRGPSDSSVFVPWDLWGPKITHNTFEREVAPSPANWHDFQLCGLRRVAPRPIVREDGALVVHVFDYHPRRVAYAAILPSSGAWSIHGGVSTSNSMDDTQVWAHPPNSSLPFVLSETRLPDELQLHDPQDIVLCLHEDGLTACVGSSPSRPHLIYIMAV</sequence>
<dbReference type="EMBL" id="MU273474">
    <property type="protein sequence ID" value="KAI0036192.1"/>
    <property type="molecule type" value="Genomic_DNA"/>
</dbReference>
<evidence type="ECO:0000313" key="1">
    <source>
        <dbReference type="EMBL" id="KAI0036192.1"/>
    </source>
</evidence>
<name>A0ACB8QX09_9AGAM</name>